<sequence length="525" mass="59652">MASHMEEPVTFEDIAIYLSRAEWDMVAEEQRELYRSVMLDNYELLASLGYPGPKPDILHRLERGEEPWVNTPQSTVKWDGPDRPLGLNGYKRWLAESCSSRWLDADKHKVLEETNPPSHGERCEPWRLRSSRLLKKFGCLEGRSELRSEAASSQPAPEGSQEKARMGCLTRNLETEGKQGIKTELAQSMGNVASCKRLHDNCTDTFQGTVEKPHHVLEEVSVFQANREYRESSTEDVIKTVLEDHCYCVSNALPWTVFSRALREHDYCSNNNSDSSVLRDHEYCQVQRFPYRDRIRKVVCRTCRARARAYRLAKRKSYVERIIWKAKRSVRFLKSTFKSLWFPRAFFCTKSLSASPVSSSVPLARADNSTKETCGTFCPPAEQVVVPQQSQKKEDSQEVAVLPQPEKEHSQEETSEAHSAPAAPVESAAAPPAPREAAEVQGEAAQPEVLVHQGMQEAKLIHEADTQQNTERYKIINPSCVLLHDAYEMVVWTVDHMLESVCQAFELGGYTLCKEMRPVITQSDS</sequence>
<dbReference type="SUPFAM" id="SSF109640">
    <property type="entry name" value="KRAB domain (Kruppel-associated box)"/>
    <property type="match status" value="1"/>
</dbReference>
<dbReference type="GeneTree" id="ENSGT00940000165561"/>
<feature type="domain" description="KRAB" evidence="2">
    <location>
        <begin position="9"/>
        <end position="80"/>
    </location>
</feature>
<dbReference type="OrthoDB" id="9892686at2759"/>
<reference evidence="4" key="2">
    <citation type="submission" date="2020-11" db="EMBL/GenBank/DDBJ databases">
        <title>Gallus gallus (Chicken) genome, bGalGal1, GRCg7b, maternal haplotype autosomes + Z &amp; W.</title>
        <authorList>
            <person name="Warren W."/>
            <person name="Formenti G."/>
            <person name="Fedrigo O."/>
            <person name="Haase B."/>
            <person name="Mountcastle J."/>
            <person name="Balacco J."/>
            <person name="Tracey A."/>
            <person name="Schneider V."/>
            <person name="Okimoto R."/>
            <person name="Cheng H."/>
            <person name="Hawken R."/>
            <person name="Howe K."/>
            <person name="Jarvis E.D."/>
        </authorList>
    </citation>
    <scope>NUCLEOTIDE SEQUENCE [LARGE SCALE GENOMIC DNA]</scope>
    <source>
        <strain evidence="4">Broiler</strain>
    </source>
</reference>
<dbReference type="PROSITE" id="PS50805">
    <property type="entry name" value="KRAB"/>
    <property type="match status" value="1"/>
</dbReference>
<evidence type="ECO:0000256" key="1">
    <source>
        <dbReference type="SAM" id="MobiDB-lite"/>
    </source>
</evidence>
<dbReference type="OMA" id="ERIIWKA"/>
<dbReference type="PANTHER" id="PTHR23232:SF163">
    <property type="entry name" value="ZINC FINGER PROTEIN 589"/>
    <property type="match status" value="1"/>
</dbReference>
<dbReference type="CDD" id="cd07765">
    <property type="entry name" value="KRAB_A-box"/>
    <property type="match status" value="1"/>
</dbReference>
<dbReference type="Proteomes" id="UP000000539">
    <property type="component" value="Chromosome 2"/>
</dbReference>
<name>Q5ZJQ1_CHICK</name>
<dbReference type="GeneID" id="768735"/>
<dbReference type="InterPro" id="IPR001909">
    <property type="entry name" value="KRAB"/>
</dbReference>
<dbReference type="GO" id="GO:0006355">
    <property type="term" value="P:regulation of DNA-templated transcription"/>
    <property type="evidence" value="ECO:0007669"/>
    <property type="project" value="InterPro"/>
</dbReference>
<dbReference type="Pfam" id="PF01352">
    <property type="entry name" value="KRAB"/>
    <property type="match status" value="1"/>
</dbReference>
<dbReference type="Ensembl" id="ENSGALT00010066035.1">
    <property type="protein sequence ID" value="ENSGALP00010040301.1"/>
    <property type="gene ID" value="ENSGALG00010027237.1"/>
</dbReference>
<evidence type="ECO:0000259" key="2">
    <source>
        <dbReference type="PROSITE" id="PS50805"/>
    </source>
</evidence>
<dbReference type="CTD" id="768735"/>
<reference evidence="3" key="1">
    <citation type="journal article" date="2005" name="Genome Biol.">
        <title>Full-length cDNAs from chicken bursal lymphocytes to facilitate gene function analysis.</title>
        <authorList>
            <person name="Caldwell R.B."/>
            <person name="Kierzek A.M."/>
            <person name="Arakawa H."/>
            <person name="Bezzubov Y."/>
            <person name="Zaim J."/>
            <person name="Fiedler P."/>
            <person name="Kutter S."/>
            <person name="Blagodatski A."/>
            <person name="Kostovska D."/>
            <person name="Koter M."/>
            <person name="Plachy J."/>
            <person name="Carninci P."/>
            <person name="Hayashizaki Y."/>
            <person name="Buerstedde J.M."/>
        </authorList>
    </citation>
    <scope>NUCLEOTIDE SEQUENCE</scope>
    <source>
        <strain evidence="3">CB</strain>
        <tissue evidence="3">Bursa</tissue>
    </source>
</reference>
<protein>
    <recommendedName>
        <fullName evidence="2">KRAB domain-containing protein</fullName>
    </recommendedName>
</protein>
<dbReference type="RefSeq" id="NP_001305911.1">
    <property type="nucleotide sequence ID" value="NM_001318982.2"/>
</dbReference>
<feature type="region of interest" description="Disordered" evidence="1">
    <location>
        <begin position="385"/>
        <end position="443"/>
    </location>
</feature>
<reference evidence="4" key="3">
    <citation type="submission" date="2025-05" db="UniProtKB">
        <authorList>
            <consortium name="Ensembl"/>
        </authorList>
    </citation>
    <scope>IDENTIFICATION</scope>
    <source>
        <strain evidence="4">broiler</strain>
    </source>
</reference>
<evidence type="ECO:0000313" key="4">
    <source>
        <dbReference type="Ensembl" id="ENSGALP00010040301.1"/>
    </source>
</evidence>
<dbReference type="InterPro" id="IPR036051">
    <property type="entry name" value="KRAB_dom_sf"/>
</dbReference>
<keyword evidence="5" id="KW-1185">Reference proteome</keyword>
<dbReference type="PANTHER" id="PTHR23232">
    <property type="entry name" value="KRAB DOMAIN C2H2 ZINC FINGER"/>
    <property type="match status" value="1"/>
</dbReference>
<organism evidence="3">
    <name type="scientific">Gallus gallus</name>
    <name type="common">Chicken</name>
    <dbReference type="NCBI Taxonomy" id="9031"/>
    <lineage>
        <taxon>Eukaryota</taxon>
        <taxon>Metazoa</taxon>
        <taxon>Chordata</taxon>
        <taxon>Craniata</taxon>
        <taxon>Vertebrata</taxon>
        <taxon>Euteleostomi</taxon>
        <taxon>Archelosauria</taxon>
        <taxon>Archosauria</taxon>
        <taxon>Dinosauria</taxon>
        <taxon>Saurischia</taxon>
        <taxon>Theropoda</taxon>
        <taxon>Coelurosauria</taxon>
        <taxon>Aves</taxon>
        <taxon>Neognathae</taxon>
        <taxon>Galloanserae</taxon>
        <taxon>Galliformes</taxon>
        <taxon>Phasianidae</taxon>
        <taxon>Phasianinae</taxon>
        <taxon>Gallus</taxon>
    </lineage>
</organism>
<accession>Q5ZJQ1</accession>
<evidence type="ECO:0000313" key="5">
    <source>
        <dbReference type="Proteomes" id="UP000000539"/>
    </source>
</evidence>
<dbReference type="InterPro" id="IPR050169">
    <property type="entry name" value="Krueppel_C2H2_ZnF"/>
</dbReference>
<dbReference type="SMART" id="SM00349">
    <property type="entry name" value="KRAB"/>
    <property type="match status" value="1"/>
</dbReference>
<dbReference type="EMBL" id="AJ720383">
    <property type="protein sequence ID" value="CAG32042.1"/>
    <property type="molecule type" value="mRNA"/>
</dbReference>
<dbReference type="VEuPathDB" id="HostDB:geneid_768735"/>
<feature type="compositionally biased region" description="Basic and acidic residues" evidence="1">
    <location>
        <begin position="405"/>
        <end position="416"/>
    </location>
</feature>
<feature type="compositionally biased region" description="Low complexity" evidence="1">
    <location>
        <begin position="417"/>
        <end position="430"/>
    </location>
</feature>
<dbReference type="KEGG" id="gga:768735"/>
<dbReference type="Gene3D" id="6.10.140.140">
    <property type="match status" value="1"/>
</dbReference>
<evidence type="ECO:0000313" key="3">
    <source>
        <dbReference type="EMBL" id="CAG32042.1"/>
    </source>
</evidence>
<gene>
    <name evidence="4" type="primary">CTC-575C13.4</name>
    <name evidence="3" type="ORF">RCJMB04_16h6</name>
</gene>
<dbReference type="AlphaFoldDB" id="Q5ZJQ1"/>
<dbReference type="PhylomeDB" id="Q5ZJQ1"/>
<feature type="region of interest" description="Disordered" evidence="1">
    <location>
        <begin position="145"/>
        <end position="164"/>
    </location>
</feature>
<proteinExistence type="evidence at transcript level"/>